<dbReference type="Pfam" id="PF21638">
    <property type="entry name" value="SDA1_C"/>
    <property type="match status" value="1"/>
</dbReference>
<feature type="domain" description="SDA1 C-terminal" evidence="4">
    <location>
        <begin position="763"/>
        <end position="808"/>
    </location>
</feature>
<dbReference type="InterPro" id="IPR012977">
    <property type="entry name" value="SDA1_N"/>
</dbReference>
<dbReference type="Proteomes" id="UP001457282">
    <property type="component" value="Unassembled WGS sequence"/>
</dbReference>
<evidence type="ECO:0000259" key="4">
    <source>
        <dbReference type="Pfam" id="PF21638"/>
    </source>
</evidence>
<dbReference type="InterPro" id="IPR016024">
    <property type="entry name" value="ARM-type_fold"/>
</dbReference>
<keyword evidence="1" id="KW-0539">Nucleus</keyword>
<dbReference type="EMBL" id="JBEDUW010000004">
    <property type="protein sequence ID" value="KAK9934519.1"/>
    <property type="molecule type" value="Genomic_DNA"/>
</dbReference>
<comment type="subcellular location">
    <subcellularLocation>
        <location evidence="1">Nucleus</location>
        <location evidence="1">Nucleolus</location>
    </subcellularLocation>
</comment>
<dbReference type="GO" id="GO:0015031">
    <property type="term" value="P:protein transport"/>
    <property type="evidence" value="ECO:0007669"/>
    <property type="project" value="UniProtKB-KW"/>
</dbReference>
<evidence type="ECO:0000256" key="2">
    <source>
        <dbReference type="SAM" id="MobiDB-lite"/>
    </source>
</evidence>
<protein>
    <recommendedName>
        <fullName evidence="1">Protein SDA1</fullName>
    </recommendedName>
</protein>
<name>A0AAW1XDA9_RUBAR</name>
<accession>A0AAW1XDA9</accession>
<dbReference type="GO" id="GO:0000055">
    <property type="term" value="P:ribosomal large subunit export from nucleus"/>
    <property type="evidence" value="ECO:0007669"/>
    <property type="project" value="UniProtKB-UniRule"/>
</dbReference>
<evidence type="ECO:0000259" key="3">
    <source>
        <dbReference type="Pfam" id="PF08158"/>
    </source>
</evidence>
<comment type="caution">
    <text evidence="5">The sequence shown here is derived from an EMBL/GenBank/DDBJ whole genome shotgun (WGS) entry which is preliminary data.</text>
</comment>
<feature type="compositionally biased region" description="Basic residues" evidence="2">
    <location>
        <begin position="770"/>
        <end position="796"/>
    </location>
</feature>
<feature type="compositionally biased region" description="Acidic residues" evidence="2">
    <location>
        <begin position="572"/>
        <end position="620"/>
    </location>
</feature>
<dbReference type="SUPFAM" id="SSF48371">
    <property type="entry name" value="ARM repeat"/>
    <property type="match status" value="1"/>
</dbReference>
<feature type="compositionally biased region" description="Acidic residues" evidence="2">
    <location>
        <begin position="526"/>
        <end position="540"/>
    </location>
</feature>
<feature type="compositionally biased region" description="Basic and acidic residues" evidence="2">
    <location>
        <begin position="541"/>
        <end position="554"/>
    </location>
</feature>
<feature type="region of interest" description="Disordered" evidence="2">
    <location>
        <begin position="525"/>
        <end position="631"/>
    </location>
</feature>
<keyword evidence="6" id="KW-1185">Reference proteome</keyword>
<dbReference type="Pfam" id="PF08158">
    <property type="entry name" value="SDA1_HEAT"/>
    <property type="match status" value="1"/>
</dbReference>
<dbReference type="GO" id="GO:0005730">
    <property type="term" value="C:nucleolus"/>
    <property type="evidence" value="ECO:0007669"/>
    <property type="project" value="UniProtKB-SubCell"/>
</dbReference>
<evidence type="ECO:0000313" key="5">
    <source>
        <dbReference type="EMBL" id="KAK9934519.1"/>
    </source>
</evidence>
<proteinExistence type="inferred from homology"/>
<feature type="region of interest" description="Disordered" evidence="2">
    <location>
        <begin position="1"/>
        <end position="34"/>
    </location>
</feature>
<feature type="region of interest" description="Disordered" evidence="2">
    <location>
        <begin position="309"/>
        <end position="330"/>
    </location>
</feature>
<evidence type="ECO:0000313" key="6">
    <source>
        <dbReference type="Proteomes" id="UP001457282"/>
    </source>
</evidence>
<evidence type="ECO:0000256" key="1">
    <source>
        <dbReference type="RuleBase" id="RU365057"/>
    </source>
</evidence>
<feature type="compositionally biased region" description="Polar residues" evidence="2">
    <location>
        <begin position="315"/>
        <end position="327"/>
    </location>
</feature>
<dbReference type="PANTHER" id="PTHR12730:SF0">
    <property type="entry name" value="PROTEIN SDA1 HOMOLOG"/>
    <property type="match status" value="1"/>
</dbReference>
<organism evidence="5 6">
    <name type="scientific">Rubus argutus</name>
    <name type="common">Southern blackberry</name>
    <dbReference type="NCBI Taxonomy" id="59490"/>
    <lineage>
        <taxon>Eukaryota</taxon>
        <taxon>Viridiplantae</taxon>
        <taxon>Streptophyta</taxon>
        <taxon>Embryophyta</taxon>
        <taxon>Tracheophyta</taxon>
        <taxon>Spermatophyta</taxon>
        <taxon>Magnoliopsida</taxon>
        <taxon>eudicotyledons</taxon>
        <taxon>Gunneridae</taxon>
        <taxon>Pentapetalae</taxon>
        <taxon>rosids</taxon>
        <taxon>fabids</taxon>
        <taxon>Rosales</taxon>
        <taxon>Rosaceae</taxon>
        <taxon>Rosoideae</taxon>
        <taxon>Rosoideae incertae sedis</taxon>
        <taxon>Rubus</taxon>
    </lineage>
</organism>
<reference evidence="5 6" key="1">
    <citation type="journal article" date="2023" name="G3 (Bethesda)">
        <title>A chromosome-length genome assembly and annotation of blackberry (Rubus argutus, cv. 'Hillquist').</title>
        <authorList>
            <person name="Bruna T."/>
            <person name="Aryal R."/>
            <person name="Dudchenko O."/>
            <person name="Sargent D.J."/>
            <person name="Mead D."/>
            <person name="Buti M."/>
            <person name="Cavallini A."/>
            <person name="Hytonen T."/>
            <person name="Andres J."/>
            <person name="Pham M."/>
            <person name="Weisz D."/>
            <person name="Mascagni F."/>
            <person name="Usai G."/>
            <person name="Natali L."/>
            <person name="Bassil N."/>
            <person name="Fernandez G.E."/>
            <person name="Lomsadze A."/>
            <person name="Armour M."/>
            <person name="Olukolu B."/>
            <person name="Poorten T."/>
            <person name="Britton C."/>
            <person name="Davik J."/>
            <person name="Ashrafi H."/>
            <person name="Aiden E.L."/>
            <person name="Borodovsky M."/>
            <person name="Worthington M."/>
        </authorList>
    </citation>
    <scope>NUCLEOTIDE SEQUENCE [LARGE SCALE GENOMIC DNA]</scope>
    <source>
        <strain evidence="5">PI 553951</strain>
    </source>
</reference>
<dbReference type="GO" id="GO:0042273">
    <property type="term" value="P:ribosomal large subunit biogenesis"/>
    <property type="evidence" value="ECO:0007669"/>
    <property type="project" value="UniProtKB-UniRule"/>
</dbReference>
<keyword evidence="1" id="KW-0653">Protein transport</keyword>
<keyword evidence="1" id="KW-0813">Transport</keyword>
<sequence>MTSHHHAMTGLSPEPLSASGRSSEKMSLPSLQSKMKCDPEGYETELLLVYNQFKSSLELFKQQADLGFKSVTGSGGSDPTVAKDLAERAMFLAHVTPFYPAHLAQFPGQLSEFLHASARTLPSGLRLHVAQALILLMNRKMVDIGENLALFMELQTYGDKALKNLAYTHVVHSIKRMNMKHKNEVKNRTLQNVLFRMLQQEDETKAKRALITLRELHRRKVWFDENTANAICSACFHPSSRIMIACLSFLLDYEKIEDEDDSEASSSDEDTPLKSHVAINREDIYKAHHKGTLASKKKKKAKLQRAIRSMKKQQRLTSEKSTSNYHTPLNHLRDPQEFAEKLFSRLQACKHVERFEVKMMMLKVVARTIGLHRLVILNFYPYFINYITPHQDGVTELLAAAVQACHDMVPPDAVEPLFKQIVNKFIDDRAQPEAIAVGLNATREICLRMPLLMTEDLLQDLALYKKSHTKAVSVAARSLIGLFRELNPSLLIKKDRGRQHVDSKARPKAYGEVNVLSNVPGLELLEHDDDNEDSDDDDDEPSLRGTDDNLHNDELVATSDDEGLQITNSDSGSEDDTMISEDGDDCIDDNDSDVSGDEDEVDAEDEDEDENREAEDEFENNDAKDGGSGIIKKRKFADFDRQLNDAEASLRTLKRLAKENMGPVPLDSTDGFLSNEDFRRIKELKAKQRLAQQGLLKKADAKSTAFKIPTSDELSIKRVDPAKLEVHVKRRMTKEEKLALVKAGREERGKYMARAAVKQKKTGGLSNKQKEHKKAMPLVAKRAKVAKSRVEKRKKQQLSGKNFRGKKAWK</sequence>
<gene>
    <name evidence="5" type="ORF">M0R45_021659</name>
</gene>
<comment type="similarity">
    <text evidence="1">Belongs to the SDA1 family.</text>
</comment>
<feature type="region of interest" description="Disordered" evidence="2">
    <location>
        <begin position="756"/>
        <end position="810"/>
    </location>
</feature>
<dbReference type="PANTHER" id="PTHR12730">
    <property type="entry name" value="HSDA/SDA1-RELATED"/>
    <property type="match status" value="1"/>
</dbReference>
<dbReference type="InterPro" id="IPR027312">
    <property type="entry name" value="Sda1"/>
</dbReference>
<comment type="function">
    <text evidence="1">Required for 60S pre-ribosomal subunits export to the cytoplasm.</text>
</comment>
<feature type="domain" description="SDA1 N-terminal" evidence="3">
    <location>
        <begin position="91"/>
        <end position="467"/>
    </location>
</feature>
<dbReference type="InterPro" id="IPR048292">
    <property type="entry name" value="SDA1_C"/>
</dbReference>
<dbReference type="AlphaFoldDB" id="A0AAW1XDA9"/>
<keyword evidence="1" id="KW-0690">Ribosome biogenesis</keyword>